<comment type="subcellular location">
    <subcellularLocation>
        <location evidence="1">Membrane</location>
    </subcellularLocation>
</comment>
<keyword evidence="2" id="KW-1003">Cell membrane</keyword>
<dbReference type="AlphaFoldDB" id="X1QEZ3"/>
<evidence type="ECO:0000256" key="3">
    <source>
        <dbReference type="ARBA" id="ARBA00022676"/>
    </source>
</evidence>
<sequence>NGNVLTTFQPKQSEAISENTAYLMLSLLKGVVNRGTATRRIRHVYELTSEMGGKTGTTQNHSDGWYMGLTPNLVGGVWVGGDDRSIHFDNMSLGQGASMALPIYGLFMQKVYSDSTRGVLVTDAFEKPPNFNLVIDCPEDIAGAANTSDVELWEEDFQRP</sequence>
<dbReference type="GO" id="GO:0008360">
    <property type="term" value="P:regulation of cell shape"/>
    <property type="evidence" value="ECO:0007669"/>
    <property type="project" value="UniProtKB-KW"/>
</dbReference>
<evidence type="ECO:0000256" key="4">
    <source>
        <dbReference type="ARBA" id="ARBA00022679"/>
    </source>
</evidence>
<keyword evidence="5" id="KW-0133">Cell shape</keyword>
<proteinExistence type="predicted"/>
<comment type="caution">
    <text evidence="11">The sequence shown here is derived from an EMBL/GenBank/DDBJ whole genome shotgun (WGS) entry which is preliminary data.</text>
</comment>
<evidence type="ECO:0000256" key="9">
    <source>
        <dbReference type="ARBA" id="ARBA00044770"/>
    </source>
</evidence>
<reference evidence="11" key="1">
    <citation type="journal article" date="2014" name="Front. Microbiol.">
        <title>High frequency of phylogenetically diverse reductive dehalogenase-homologous genes in deep subseafloor sedimentary metagenomes.</title>
        <authorList>
            <person name="Kawai M."/>
            <person name="Futagami T."/>
            <person name="Toyoda A."/>
            <person name="Takaki Y."/>
            <person name="Nishi S."/>
            <person name="Hori S."/>
            <person name="Arai W."/>
            <person name="Tsubouchi T."/>
            <person name="Morono Y."/>
            <person name="Uchiyama I."/>
            <person name="Ito T."/>
            <person name="Fujiyama A."/>
            <person name="Inagaki F."/>
            <person name="Takami H."/>
        </authorList>
    </citation>
    <scope>NUCLEOTIDE SEQUENCE</scope>
    <source>
        <strain evidence="11">Expedition CK06-06</strain>
    </source>
</reference>
<keyword evidence="8" id="KW-0961">Cell wall biogenesis/degradation</keyword>
<accession>X1QEZ3</accession>
<dbReference type="GO" id="GO:0008955">
    <property type="term" value="F:peptidoglycan glycosyltransferase activity"/>
    <property type="evidence" value="ECO:0007669"/>
    <property type="project" value="UniProtKB-EC"/>
</dbReference>
<dbReference type="PANTHER" id="PTHR32282">
    <property type="entry name" value="BINDING PROTEIN TRANSPEPTIDASE, PUTATIVE-RELATED"/>
    <property type="match status" value="1"/>
</dbReference>
<gene>
    <name evidence="11" type="ORF">S06H3_56045</name>
</gene>
<dbReference type="GO" id="GO:0030288">
    <property type="term" value="C:outer membrane-bounded periplasmic space"/>
    <property type="evidence" value="ECO:0007669"/>
    <property type="project" value="TreeGrafter"/>
</dbReference>
<dbReference type="SUPFAM" id="SSF56601">
    <property type="entry name" value="beta-lactamase/transpeptidase-like"/>
    <property type="match status" value="1"/>
</dbReference>
<dbReference type="PANTHER" id="PTHR32282:SF11">
    <property type="entry name" value="PENICILLIN-BINDING PROTEIN 1B"/>
    <property type="match status" value="1"/>
</dbReference>
<evidence type="ECO:0000256" key="1">
    <source>
        <dbReference type="ARBA" id="ARBA00004370"/>
    </source>
</evidence>
<dbReference type="Gene3D" id="3.40.710.10">
    <property type="entry name" value="DD-peptidase/beta-lactamase superfamily"/>
    <property type="match status" value="1"/>
</dbReference>
<protein>
    <recommendedName>
        <fullName evidence="9">peptidoglycan glycosyltransferase</fullName>
        <ecNumber evidence="9">2.4.99.28</ecNumber>
    </recommendedName>
</protein>
<dbReference type="GO" id="GO:0071555">
    <property type="term" value="P:cell wall organization"/>
    <property type="evidence" value="ECO:0007669"/>
    <property type="project" value="UniProtKB-KW"/>
</dbReference>
<keyword evidence="6" id="KW-0573">Peptidoglycan synthesis</keyword>
<dbReference type="InterPro" id="IPR012338">
    <property type="entry name" value="Beta-lactam/transpept-like"/>
</dbReference>
<evidence type="ECO:0000256" key="5">
    <source>
        <dbReference type="ARBA" id="ARBA00022960"/>
    </source>
</evidence>
<dbReference type="GO" id="GO:0009252">
    <property type="term" value="P:peptidoglycan biosynthetic process"/>
    <property type="evidence" value="ECO:0007669"/>
    <property type="project" value="UniProtKB-KW"/>
</dbReference>
<evidence type="ECO:0000256" key="6">
    <source>
        <dbReference type="ARBA" id="ARBA00022984"/>
    </source>
</evidence>
<evidence type="ECO:0000313" key="11">
    <source>
        <dbReference type="EMBL" id="GAI49590.1"/>
    </source>
</evidence>
<keyword evidence="7" id="KW-0472">Membrane</keyword>
<dbReference type="InterPro" id="IPR050396">
    <property type="entry name" value="Glycosyltr_51/Transpeptidase"/>
</dbReference>
<organism evidence="11">
    <name type="scientific">marine sediment metagenome</name>
    <dbReference type="NCBI Taxonomy" id="412755"/>
    <lineage>
        <taxon>unclassified sequences</taxon>
        <taxon>metagenomes</taxon>
        <taxon>ecological metagenomes</taxon>
    </lineage>
</organism>
<keyword evidence="4" id="KW-0808">Transferase</keyword>
<dbReference type="EMBL" id="BARV01036011">
    <property type="protein sequence ID" value="GAI49590.1"/>
    <property type="molecule type" value="Genomic_DNA"/>
</dbReference>
<feature type="non-terminal residue" evidence="11">
    <location>
        <position position="1"/>
    </location>
</feature>
<comment type="catalytic activity">
    <reaction evidence="10">
        <text>[GlcNAc-(1-&gt;4)-Mur2Ac(oyl-L-Ala-gamma-D-Glu-L-Lys-D-Ala-D-Ala)](n)-di-trans,octa-cis-undecaprenyl diphosphate + beta-D-GlcNAc-(1-&gt;4)-Mur2Ac(oyl-L-Ala-gamma-D-Glu-L-Lys-D-Ala-D-Ala)-di-trans,octa-cis-undecaprenyl diphosphate = [GlcNAc-(1-&gt;4)-Mur2Ac(oyl-L-Ala-gamma-D-Glu-L-Lys-D-Ala-D-Ala)](n+1)-di-trans,octa-cis-undecaprenyl diphosphate + di-trans,octa-cis-undecaprenyl diphosphate + H(+)</text>
        <dbReference type="Rhea" id="RHEA:23708"/>
        <dbReference type="Rhea" id="RHEA-COMP:9602"/>
        <dbReference type="Rhea" id="RHEA-COMP:9603"/>
        <dbReference type="ChEBI" id="CHEBI:15378"/>
        <dbReference type="ChEBI" id="CHEBI:58405"/>
        <dbReference type="ChEBI" id="CHEBI:60033"/>
        <dbReference type="ChEBI" id="CHEBI:78435"/>
        <dbReference type="EC" id="2.4.99.28"/>
    </reaction>
</comment>
<evidence type="ECO:0000256" key="8">
    <source>
        <dbReference type="ARBA" id="ARBA00023316"/>
    </source>
</evidence>
<dbReference type="EC" id="2.4.99.28" evidence="9"/>
<evidence type="ECO:0000256" key="10">
    <source>
        <dbReference type="ARBA" id="ARBA00049902"/>
    </source>
</evidence>
<dbReference type="GO" id="GO:0016020">
    <property type="term" value="C:membrane"/>
    <property type="evidence" value="ECO:0007669"/>
    <property type="project" value="UniProtKB-SubCell"/>
</dbReference>
<keyword evidence="3" id="KW-0328">Glycosyltransferase</keyword>
<evidence type="ECO:0000256" key="2">
    <source>
        <dbReference type="ARBA" id="ARBA00022475"/>
    </source>
</evidence>
<name>X1QEZ3_9ZZZZ</name>
<evidence type="ECO:0000256" key="7">
    <source>
        <dbReference type="ARBA" id="ARBA00023136"/>
    </source>
</evidence>